<name>A0A4C1XTL7_EUMVA</name>
<dbReference type="AlphaFoldDB" id="A0A4C1XTL7"/>
<feature type="region of interest" description="Disordered" evidence="1">
    <location>
        <begin position="75"/>
        <end position="94"/>
    </location>
</feature>
<comment type="caution">
    <text evidence="2">The sequence shown here is derived from an EMBL/GenBank/DDBJ whole genome shotgun (WGS) entry which is preliminary data.</text>
</comment>
<gene>
    <name evidence="2" type="ORF">EVAR_88503_1</name>
</gene>
<keyword evidence="3" id="KW-1185">Reference proteome</keyword>
<reference evidence="2 3" key="1">
    <citation type="journal article" date="2019" name="Commun. Biol.">
        <title>The bagworm genome reveals a unique fibroin gene that provides high tensile strength.</title>
        <authorList>
            <person name="Kono N."/>
            <person name="Nakamura H."/>
            <person name="Ohtoshi R."/>
            <person name="Tomita M."/>
            <person name="Numata K."/>
            <person name="Arakawa K."/>
        </authorList>
    </citation>
    <scope>NUCLEOTIDE SEQUENCE [LARGE SCALE GENOMIC DNA]</scope>
</reference>
<feature type="region of interest" description="Disordered" evidence="1">
    <location>
        <begin position="1"/>
        <end position="35"/>
    </location>
</feature>
<dbReference type="EMBL" id="BGZK01000955">
    <property type="protein sequence ID" value="GBP66393.1"/>
    <property type="molecule type" value="Genomic_DNA"/>
</dbReference>
<feature type="compositionally biased region" description="Low complexity" evidence="1">
    <location>
        <begin position="24"/>
        <end position="35"/>
    </location>
</feature>
<organism evidence="2 3">
    <name type="scientific">Eumeta variegata</name>
    <name type="common">Bagworm moth</name>
    <name type="synonym">Eumeta japonica</name>
    <dbReference type="NCBI Taxonomy" id="151549"/>
    <lineage>
        <taxon>Eukaryota</taxon>
        <taxon>Metazoa</taxon>
        <taxon>Ecdysozoa</taxon>
        <taxon>Arthropoda</taxon>
        <taxon>Hexapoda</taxon>
        <taxon>Insecta</taxon>
        <taxon>Pterygota</taxon>
        <taxon>Neoptera</taxon>
        <taxon>Endopterygota</taxon>
        <taxon>Lepidoptera</taxon>
        <taxon>Glossata</taxon>
        <taxon>Ditrysia</taxon>
        <taxon>Tineoidea</taxon>
        <taxon>Psychidae</taxon>
        <taxon>Oiketicinae</taxon>
        <taxon>Eumeta</taxon>
    </lineage>
</organism>
<dbReference type="Proteomes" id="UP000299102">
    <property type="component" value="Unassembled WGS sequence"/>
</dbReference>
<evidence type="ECO:0000313" key="2">
    <source>
        <dbReference type="EMBL" id="GBP66393.1"/>
    </source>
</evidence>
<evidence type="ECO:0000313" key="3">
    <source>
        <dbReference type="Proteomes" id="UP000299102"/>
    </source>
</evidence>
<proteinExistence type="predicted"/>
<evidence type="ECO:0000256" key="1">
    <source>
        <dbReference type="SAM" id="MobiDB-lite"/>
    </source>
</evidence>
<sequence length="155" mass="17190">MPNESQWRRGASINASAGAGGAARRGAATSSRGFSHAPSYRTGITMVWKPVCRRWRRRRTWVVWVRVSHPQLPLSASHSQSAPFHSHSHRSSIRTARTINTKRYSCMTVAIHEQRLVSVDVISGPAGPLARRKVVVISCTERVEPKDAARGRLSL</sequence>
<protein>
    <submittedName>
        <fullName evidence="2">Uncharacterized protein</fullName>
    </submittedName>
</protein>
<feature type="compositionally biased region" description="Low complexity" evidence="1">
    <location>
        <begin position="8"/>
        <end position="17"/>
    </location>
</feature>
<accession>A0A4C1XTL7</accession>